<reference evidence="3 4" key="1">
    <citation type="submission" date="2017-09" db="EMBL/GenBank/DDBJ databases">
        <title>Bacterial strain isolated from the female urinary microbiota.</title>
        <authorList>
            <person name="Thomas-White K."/>
            <person name="Kumar N."/>
            <person name="Forster S."/>
            <person name="Putonti C."/>
            <person name="Lawley T."/>
            <person name="Wolfe A.J."/>
        </authorList>
    </citation>
    <scope>NUCLEOTIDE SEQUENCE [LARGE SCALE GENOMIC DNA]</scope>
    <source>
        <strain evidence="3 4">UMB0852</strain>
    </source>
</reference>
<evidence type="ECO:0000256" key="2">
    <source>
        <dbReference type="SAM" id="Phobius"/>
    </source>
</evidence>
<evidence type="ECO:0000313" key="3">
    <source>
        <dbReference type="EMBL" id="PMC58178.1"/>
    </source>
</evidence>
<dbReference type="EMBL" id="PNHE01000022">
    <property type="protein sequence ID" value="PMC58178.1"/>
    <property type="molecule type" value="Genomic_DNA"/>
</dbReference>
<feature type="region of interest" description="Disordered" evidence="1">
    <location>
        <begin position="32"/>
        <end position="80"/>
    </location>
</feature>
<evidence type="ECO:0000313" key="4">
    <source>
        <dbReference type="Proteomes" id="UP000235682"/>
    </source>
</evidence>
<feature type="transmembrane region" description="Helical" evidence="2">
    <location>
        <begin position="6"/>
        <end position="23"/>
    </location>
</feature>
<proteinExistence type="predicted"/>
<organism evidence="3 4">
    <name type="scientific">Dolosicoccus paucivorans</name>
    <dbReference type="NCBI Taxonomy" id="84521"/>
    <lineage>
        <taxon>Bacteria</taxon>
        <taxon>Bacillati</taxon>
        <taxon>Bacillota</taxon>
        <taxon>Bacilli</taxon>
        <taxon>Lactobacillales</taxon>
        <taxon>Aerococcaceae</taxon>
        <taxon>Dolosicoccus</taxon>
    </lineage>
</organism>
<dbReference type="RefSeq" id="WP_092084769.1">
    <property type="nucleotide sequence ID" value="NZ_FNEL01000012.1"/>
</dbReference>
<name>A0A1G8KLG4_9LACT</name>
<keyword evidence="2" id="KW-0472">Membrane</keyword>
<dbReference type="Proteomes" id="UP000235682">
    <property type="component" value="Unassembled WGS sequence"/>
</dbReference>
<dbReference type="STRING" id="84521.SAMN04487994_101214"/>
<comment type="caution">
    <text evidence="3">The sequence shown here is derived from an EMBL/GenBank/DDBJ whole genome shotgun (WGS) entry which is preliminary data.</text>
</comment>
<sequence>MISEIITGAVLLYLVAALFKWLSTDLQQRAASQQKELEEEKSFAKNEKIPYQPPVQKDVSPQPTTVSKPVAPPQTTYKKKPTLQTNRKALRNALIMSEILKKPKGL</sequence>
<accession>A0A1G8KLG4</accession>
<protein>
    <submittedName>
        <fullName evidence="3">Uncharacterized protein</fullName>
    </submittedName>
</protein>
<gene>
    <name evidence="3" type="ORF">CJ205_05675</name>
</gene>
<keyword evidence="2" id="KW-1133">Transmembrane helix</keyword>
<keyword evidence="2" id="KW-0812">Transmembrane</keyword>
<keyword evidence="4" id="KW-1185">Reference proteome</keyword>
<dbReference type="AlphaFoldDB" id="A0A1G8KLG4"/>
<feature type="compositionally biased region" description="Basic and acidic residues" evidence="1">
    <location>
        <begin position="35"/>
        <end position="48"/>
    </location>
</feature>
<evidence type="ECO:0000256" key="1">
    <source>
        <dbReference type="SAM" id="MobiDB-lite"/>
    </source>
</evidence>